<dbReference type="PANTHER" id="PTHR43179:SF7">
    <property type="entry name" value="RHAMNOSYLTRANSFERASE WBBL"/>
    <property type="match status" value="1"/>
</dbReference>
<dbReference type="SUPFAM" id="SSF53448">
    <property type="entry name" value="Nucleotide-diphospho-sugar transferases"/>
    <property type="match status" value="1"/>
</dbReference>
<dbReference type="Proteomes" id="UP000233256">
    <property type="component" value="Unassembled WGS sequence"/>
</dbReference>
<organism evidence="2 3">
    <name type="scientific">Candidatus Wallbacteria bacterium HGW-Wallbacteria-1</name>
    <dbReference type="NCBI Taxonomy" id="2013854"/>
    <lineage>
        <taxon>Bacteria</taxon>
        <taxon>Candidatus Walliibacteriota</taxon>
    </lineage>
</organism>
<evidence type="ECO:0000259" key="1">
    <source>
        <dbReference type="Pfam" id="PF00535"/>
    </source>
</evidence>
<feature type="domain" description="Glycosyltransferase 2-like" evidence="1">
    <location>
        <begin position="27"/>
        <end position="171"/>
    </location>
</feature>
<proteinExistence type="predicted"/>
<dbReference type="InterPro" id="IPR001173">
    <property type="entry name" value="Glyco_trans_2-like"/>
</dbReference>
<dbReference type="EMBL" id="PGXC01000004">
    <property type="protein sequence ID" value="PKK90700.1"/>
    <property type="molecule type" value="Genomic_DNA"/>
</dbReference>
<sequence>MCYRTWSPELMKSGNDWNGTVALQRISVVVVSYNVREHLSHCLESLLLGKRGEIYLQNGIHEIIVVDNNSSDGSADLVKKQYPMVELIENSENKGFGRAVNQGCAAATGDYLLILNPDSLVVGKGPQLMAEYMNCHPSIGVLGCRILNSDYSYQESARGFPDITTPFFGRTSIWSRIIPMNPLSSRNLPRVNELREPLAVDWVSGACMMISREVFNGFQGFHEGFFMYWEDADLCLRLKEAGYETVYFPDATVLHITGRSSAKFPFRSTLHFYRSAHLYYCRNMRPSGKLTSFVMDVLAAFGTVAIGSFDLCRHFFRFLFRSASGFFSAVTIPKKKGSLLVAPR</sequence>
<dbReference type="Gene3D" id="3.90.550.10">
    <property type="entry name" value="Spore Coat Polysaccharide Biosynthesis Protein SpsA, Chain A"/>
    <property type="match status" value="1"/>
</dbReference>
<dbReference type="AlphaFoldDB" id="A0A2N1PQU1"/>
<dbReference type="InterPro" id="IPR029044">
    <property type="entry name" value="Nucleotide-diphossugar_trans"/>
</dbReference>
<dbReference type="CDD" id="cd04186">
    <property type="entry name" value="GT_2_like_c"/>
    <property type="match status" value="1"/>
</dbReference>
<evidence type="ECO:0000313" key="2">
    <source>
        <dbReference type="EMBL" id="PKK90700.1"/>
    </source>
</evidence>
<accession>A0A2N1PQU1</accession>
<reference evidence="2 3" key="1">
    <citation type="journal article" date="2017" name="ISME J.">
        <title>Potential for microbial H2 and metal transformations associated with novel bacteria and archaea in deep terrestrial subsurface sediments.</title>
        <authorList>
            <person name="Hernsdorf A.W."/>
            <person name="Amano Y."/>
            <person name="Miyakawa K."/>
            <person name="Ise K."/>
            <person name="Suzuki Y."/>
            <person name="Anantharaman K."/>
            <person name="Probst A."/>
            <person name="Burstein D."/>
            <person name="Thomas B.C."/>
            <person name="Banfield J.F."/>
        </authorList>
    </citation>
    <scope>NUCLEOTIDE SEQUENCE [LARGE SCALE GENOMIC DNA]</scope>
    <source>
        <strain evidence="2">HGW-Wallbacteria-1</strain>
    </source>
</reference>
<comment type="caution">
    <text evidence="2">The sequence shown here is derived from an EMBL/GenBank/DDBJ whole genome shotgun (WGS) entry which is preliminary data.</text>
</comment>
<name>A0A2N1PQU1_9BACT</name>
<dbReference type="Pfam" id="PF00535">
    <property type="entry name" value="Glycos_transf_2"/>
    <property type="match status" value="1"/>
</dbReference>
<evidence type="ECO:0000313" key="3">
    <source>
        <dbReference type="Proteomes" id="UP000233256"/>
    </source>
</evidence>
<gene>
    <name evidence="2" type="ORF">CVV64_07410</name>
</gene>
<dbReference type="PANTHER" id="PTHR43179">
    <property type="entry name" value="RHAMNOSYLTRANSFERASE WBBL"/>
    <property type="match status" value="1"/>
</dbReference>
<protein>
    <recommendedName>
        <fullName evidence="1">Glycosyltransferase 2-like domain-containing protein</fullName>
    </recommendedName>
</protein>